<dbReference type="GO" id="GO:0003676">
    <property type="term" value="F:nucleic acid binding"/>
    <property type="evidence" value="ECO:0007669"/>
    <property type="project" value="InterPro"/>
</dbReference>
<gene>
    <name evidence="5" type="ORF">EKD02_09715</name>
</gene>
<dbReference type="InterPro" id="IPR012337">
    <property type="entry name" value="RNaseH-like_sf"/>
</dbReference>
<comment type="caution">
    <text evidence="5">The sequence shown here is derived from an EMBL/GenBank/DDBJ whole genome shotgun (WGS) entry which is preliminary data.</text>
</comment>
<evidence type="ECO:0000259" key="3">
    <source>
        <dbReference type="PROSITE" id="PS50532"/>
    </source>
</evidence>
<dbReference type="InterPro" id="IPR001584">
    <property type="entry name" value="Integrase_cat-core"/>
</dbReference>
<evidence type="ECO:0000256" key="1">
    <source>
        <dbReference type="ARBA" id="ARBA00009277"/>
    </source>
</evidence>
<name>A0A3S0MPD1_CHLPH</name>
<dbReference type="AlphaFoldDB" id="A0A3S0MPD1"/>
<feature type="domain" description="HTH IS408-type" evidence="3">
    <location>
        <begin position="4"/>
        <end position="83"/>
    </location>
</feature>
<dbReference type="SUPFAM" id="SSF53098">
    <property type="entry name" value="Ribonuclease H-like"/>
    <property type="match status" value="1"/>
</dbReference>
<dbReference type="InterPro" id="IPR036397">
    <property type="entry name" value="RNaseH_sf"/>
</dbReference>
<dbReference type="RefSeq" id="WP_126385307.1">
    <property type="nucleotide sequence ID" value="NZ_RXYK01000035.1"/>
</dbReference>
<dbReference type="InterPro" id="IPR054353">
    <property type="entry name" value="IstA-like_C"/>
</dbReference>
<feature type="coiled-coil region" evidence="2">
    <location>
        <begin position="271"/>
        <end position="302"/>
    </location>
</feature>
<evidence type="ECO:0000259" key="4">
    <source>
        <dbReference type="PROSITE" id="PS50994"/>
    </source>
</evidence>
<protein>
    <submittedName>
        <fullName evidence="5">IS21 family transposase</fullName>
    </submittedName>
</protein>
<dbReference type="Proteomes" id="UP000279908">
    <property type="component" value="Unassembled WGS sequence"/>
</dbReference>
<dbReference type="Pfam" id="PF22483">
    <property type="entry name" value="Mu-transpos_C_2"/>
    <property type="match status" value="1"/>
</dbReference>
<sequence>MKTIREIARLHLQKELSMRAIAASCKLSVSTVQGYVKKIETLGLEYDALSALSDKELQQRLQPASKPAPKHPEPDIAQLVAELKQSNGKVTRQLLHEEYLAQCPDGYRKTRFYELIKAWEAQDKATMRMTHTPGEKLFIDFSGDKPSWIDPDTGEVHEPELYVAVLGGSSYTFACAVPSQKAEDFAMATIKALEFFGGCPQVLVIDNLKSGVTHACYYDPEINKTFAELALHYSLAVLPARVRKPKDKGKVESGVLQVQRRILAPLRNRRFFSLEELNKAIAEQLEALNNRTMRQYGKSRRELFLEIEQHRLAPLPQERFSIGYWRKAKVHVDYHVAVEKNFYSVPYALIHKQVDIKYTAHQVVIYHDGEVVARHIRTLKQGQFVTDPTHMPHEHRFYKEWSPERIRSWGAKIGPNTARLMERIMETRVHPEHAFRSCLGIIRLARTYTPERLERAAPKAIERNLLAYRSIKSMLDKGLDTVTLFDEPEVEPAIAIDHQNIRGGGYYA</sequence>
<dbReference type="NCBIfam" id="NF033546">
    <property type="entry name" value="transpos_IS21"/>
    <property type="match status" value="1"/>
</dbReference>
<dbReference type="InterPro" id="IPR017895">
    <property type="entry name" value="HTH_IS408/IS1162_type"/>
</dbReference>
<keyword evidence="2" id="KW-0175">Coiled coil</keyword>
<evidence type="ECO:0000313" key="6">
    <source>
        <dbReference type="Proteomes" id="UP000279908"/>
    </source>
</evidence>
<dbReference type="EMBL" id="RXYK01000035">
    <property type="protein sequence ID" value="RTY34682.1"/>
    <property type="molecule type" value="Genomic_DNA"/>
</dbReference>
<proteinExistence type="inferred from homology"/>
<dbReference type="Gene3D" id="3.30.420.10">
    <property type="entry name" value="Ribonuclease H-like superfamily/Ribonuclease H"/>
    <property type="match status" value="1"/>
</dbReference>
<comment type="similarity">
    <text evidence="1">Belongs to the transposase IS21/IS408/IS1162 family.</text>
</comment>
<dbReference type="PANTHER" id="PTHR35004:SF8">
    <property type="entry name" value="TRANSPOSASE RV3428C-RELATED"/>
    <property type="match status" value="1"/>
</dbReference>
<dbReference type="PROSITE" id="PS50532">
    <property type="entry name" value="HTH_IS408"/>
    <property type="match status" value="1"/>
</dbReference>
<organism evidence="5 6">
    <name type="scientific">Chlorobium phaeovibrioides</name>
    <dbReference type="NCBI Taxonomy" id="1094"/>
    <lineage>
        <taxon>Bacteria</taxon>
        <taxon>Pseudomonadati</taxon>
        <taxon>Chlorobiota</taxon>
        <taxon>Chlorobiia</taxon>
        <taxon>Chlorobiales</taxon>
        <taxon>Chlorobiaceae</taxon>
        <taxon>Chlorobium/Pelodictyon group</taxon>
        <taxon>Chlorobium</taxon>
    </lineage>
</organism>
<reference evidence="5 6" key="1">
    <citation type="submission" date="2018-12" db="EMBL/GenBank/DDBJ databases">
        <authorList>
            <person name="Lunina O.N."/>
            <person name="Grouzdev D.S."/>
            <person name="Gorlenko V.M."/>
            <person name="Savvichev A.S."/>
        </authorList>
    </citation>
    <scope>NUCLEOTIDE SEQUENCE [LARGE SCALE GENOMIC DNA]</scope>
    <source>
        <strain evidence="5 6">BrKhr-17</strain>
    </source>
</reference>
<dbReference type="PANTHER" id="PTHR35004">
    <property type="entry name" value="TRANSPOSASE RV3428C-RELATED"/>
    <property type="match status" value="1"/>
</dbReference>
<dbReference type="PROSITE" id="PS50994">
    <property type="entry name" value="INTEGRASE"/>
    <property type="match status" value="1"/>
</dbReference>
<accession>A0A3S0MPD1</accession>
<evidence type="ECO:0000256" key="2">
    <source>
        <dbReference type="SAM" id="Coils"/>
    </source>
</evidence>
<feature type="domain" description="Integrase catalytic" evidence="4">
    <location>
        <begin position="129"/>
        <end position="308"/>
    </location>
</feature>
<evidence type="ECO:0000313" key="5">
    <source>
        <dbReference type="EMBL" id="RTY34682.1"/>
    </source>
</evidence>
<dbReference type="GO" id="GO:0015074">
    <property type="term" value="P:DNA integration"/>
    <property type="evidence" value="ECO:0007669"/>
    <property type="project" value="InterPro"/>
</dbReference>